<dbReference type="RefSeq" id="WP_021102074.1">
    <property type="nucleotide sequence ID" value="NZ_KE557314.1"/>
</dbReference>
<dbReference type="AlphaFoldDB" id="S9QBL5"/>
<dbReference type="Pfam" id="PF05751">
    <property type="entry name" value="FixH"/>
    <property type="match status" value="1"/>
</dbReference>
<dbReference type="OrthoDB" id="1495896at2"/>
<dbReference type="EMBL" id="AONI01000015">
    <property type="protein sequence ID" value="EPX77003.1"/>
    <property type="molecule type" value="Genomic_DNA"/>
</dbReference>
<evidence type="ECO:0000313" key="2">
    <source>
        <dbReference type="EMBL" id="EPX77003.1"/>
    </source>
</evidence>
<keyword evidence="1" id="KW-0472">Membrane</keyword>
<dbReference type="HOGENOM" id="CLU_111458_2_0_5"/>
<feature type="transmembrane region" description="Helical" evidence="1">
    <location>
        <begin position="7"/>
        <end position="28"/>
    </location>
</feature>
<sequence length="150" mass="16275">MSREIKGIHVFAMFAVGFSIIIGVNLTLATQAIRTFPGLEVKNSYVASQSFDARRAAQLALGWDVSAGYENGKLRLDIHDSVGPVIPTSIDATLGRATNISQDQSPVFVFDGAAHVVSVDLEPGNWNLRLKAVAEDGTMFEQRIPFVAKR</sequence>
<keyword evidence="1" id="KW-0812">Transmembrane</keyword>
<keyword evidence="3" id="KW-1185">Reference proteome</keyword>
<evidence type="ECO:0000313" key="3">
    <source>
        <dbReference type="Proteomes" id="UP000015351"/>
    </source>
</evidence>
<comment type="caution">
    <text evidence="2">The sequence shown here is derived from an EMBL/GenBank/DDBJ whole genome shotgun (WGS) entry which is preliminary data.</text>
</comment>
<dbReference type="STRING" id="1123360.thalar_02722"/>
<evidence type="ECO:0000256" key="1">
    <source>
        <dbReference type="SAM" id="Phobius"/>
    </source>
</evidence>
<organism evidence="2 3">
    <name type="scientific">Litoreibacter arenae DSM 19593</name>
    <dbReference type="NCBI Taxonomy" id="1123360"/>
    <lineage>
        <taxon>Bacteria</taxon>
        <taxon>Pseudomonadati</taxon>
        <taxon>Pseudomonadota</taxon>
        <taxon>Alphaproteobacteria</taxon>
        <taxon>Rhodobacterales</taxon>
        <taxon>Roseobacteraceae</taxon>
        <taxon>Litoreibacter</taxon>
    </lineage>
</organism>
<keyword evidence="1" id="KW-1133">Transmembrane helix</keyword>
<name>S9QBL5_9RHOB</name>
<gene>
    <name evidence="2" type="ORF">thalar_02722</name>
</gene>
<dbReference type="eggNOG" id="COG5456">
    <property type="taxonomic scope" value="Bacteria"/>
</dbReference>
<dbReference type="PATRIC" id="fig|1123360.3.peg.2698"/>
<accession>S9QBL5</accession>
<dbReference type="Proteomes" id="UP000015351">
    <property type="component" value="Unassembled WGS sequence"/>
</dbReference>
<proteinExistence type="predicted"/>
<protein>
    <submittedName>
        <fullName evidence="2">Type cbb3 cytochrome oxidase biogenesis protein CcoH</fullName>
    </submittedName>
</protein>
<reference evidence="3" key="1">
    <citation type="journal article" date="2013" name="Stand. Genomic Sci.">
        <title>Genome sequence of the Litoreibacter arenae type strain (DSM 19593(T)), a member of the Roseobacter clade isolated from sea sand.</title>
        <authorList>
            <person name="Riedel T."/>
            <person name="Fiebig A."/>
            <person name="Petersen J."/>
            <person name="Gronow S."/>
            <person name="Kyrpides N.C."/>
            <person name="Goker M."/>
            <person name="Klenk H.P."/>
        </authorList>
    </citation>
    <scope>NUCLEOTIDE SEQUENCE [LARGE SCALE GENOMIC DNA]</scope>
    <source>
        <strain evidence="3">DSM 19593</strain>
    </source>
</reference>
<dbReference type="InterPro" id="IPR008620">
    <property type="entry name" value="FixH"/>
</dbReference>